<dbReference type="EMBL" id="CP101717">
    <property type="protein sequence ID" value="WLD58455.1"/>
    <property type="molecule type" value="Genomic_DNA"/>
</dbReference>
<dbReference type="InterPro" id="IPR000073">
    <property type="entry name" value="AB_hydrolase_1"/>
</dbReference>
<dbReference type="Gene3D" id="3.40.50.1820">
    <property type="entry name" value="alpha/beta hydrolase"/>
    <property type="match status" value="1"/>
</dbReference>
<dbReference type="Pfam" id="PF12697">
    <property type="entry name" value="Abhydrolase_6"/>
    <property type="match status" value="1"/>
</dbReference>
<reference evidence="2" key="1">
    <citation type="submission" date="2022-07" db="EMBL/GenBank/DDBJ databases">
        <title>Complete genome sequence of Salinispirillum sp. LH10-3-1 capable of multiple carbohydrate inversion isolated from a soda lake.</title>
        <authorList>
            <person name="Liu J."/>
            <person name="Zhai Y."/>
            <person name="Zhang H."/>
            <person name="Yang H."/>
            <person name="Qu J."/>
            <person name="Li J."/>
        </authorList>
    </citation>
    <scope>NUCLEOTIDE SEQUENCE</scope>
    <source>
        <strain evidence="2">LH 10-3-1</strain>
    </source>
</reference>
<dbReference type="AlphaFoldDB" id="A0AB38YHY1"/>
<name>A0AB38YHY1_9GAMM</name>
<feature type="domain" description="AB hydrolase-1" evidence="1">
    <location>
        <begin position="31"/>
        <end position="227"/>
    </location>
</feature>
<dbReference type="InterPro" id="IPR050266">
    <property type="entry name" value="AB_hydrolase_sf"/>
</dbReference>
<proteinExistence type="predicted"/>
<dbReference type="GO" id="GO:0016787">
    <property type="term" value="F:hydrolase activity"/>
    <property type="evidence" value="ECO:0007669"/>
    <property type="project" value="UniProtKB-KW"/>
</dbReference>
<dbReference type="PANTHER" id="PTHR43798:SF29">
    <property type="entry name" value="AB HYDROLASE-1 DOMAIN-CONTAINING PROTEIN"/>
    <property type="match status" value="1"/>
</dbReference>
<organism evidence="2">
    <name type="scientific">Salinispirillum sp. LH 10-3-1</name>
    <dbReference type="NCBI Taxonomy" id="2952525"/>
    <lineage>
        <taxon>Bacteria</taxon>
        <taxon>Pseudomonadati</taxon>
        <taxon>Pseudomonadota</taxon>
        <taxon>Gammaproteobacteria</taxon>
        <taxon>Oceanospirillales</taxon>
        <taxon>Saccharospirillaceae</taxon>
        <taxon>Salinispirillum</taxon>
    </lineage>
</organism>
<accession>A0AB38YHY1</accession>
<dbReference type="InterPro" id="IPR029058">
    <property type="entry name" value="AB_hydrolase_fold"/>
</dbReference>
<dbReference type="RefSeq" id="WP_304995740.1">
    <property type="nucleotide sequence ID" value="NZ_CP101717.1"/>
</dbReference>
<evidence type="ECO:0000259" key="1">
    <source>
        <dbReference type="Pfam" id="PF12697"/>
    </source>
</evidence>
<keyword evidence="2" id="KW-0378">Hydrolase</keyword>
<dbReference type="PRINTS" id="PR00412">
    <property type="entry name" value="EPOXHYDRLASE"/>
</dbReference>
<gene>
    <name evidence="2" type="ORF">NFC81_01345</name>
</gene>
<dbReference type="SUPFAM" id="SSF53474">
    <property type="entry name" value="alpha/beta-Hydrolases"/>
    <property type="match status" value="1"/>
</dbReference>
<dbReference type="PRINTS" id="PR00111">
    <property type="entry name" value="ABHYDROLASE"/>
</dbReference>
<sequence length="238" mass="26527">MKSALMMLPGLLCDQKVWEPQIDALQADMDCRAVCYDVAVSLPDMAREVLRVAPKRFSVVGHSMGGRVAMEVLRLAPERIECAIFMDTGYKAVADGAVGEQEIAGRMRLVKMAQEQGMRVMGQDWLQGMVHPERRRDTQLCTDILDMISSKTPALFQRQINALILRPDATDVLRSIQCPTLFVTGRQDAWSPVAQHQEMADLVPGSQMMVIEDAGHMSTMEQPEAVTQVLRDFLLAHS</sequence>
<protein>
    <submittedName>
        <fullName evidence="2">Alpha/beta hydrolase</fullName>
    </submittedName>
</protein>
<evidence type="ECO:0000313" key="2">
    <source>
        <dbReference type="EMBL" id="WLD58455.1"/>
    </source>
</evidence>
<dbReference type="PANTHER" id="PTHR43798">
    <property type="entry name" value="MONOACYLGLYCEROL LIPASE"/>
    <property type="match status" value="1"/>
</dbReference>
<dbReference type="InterPro" id="IPR000639">
    <property type="entry name" value="Epox_hydrolase-like"/>
</dbReference>